<proteinExistence type="predicted"/>
<feature type="region of interest" description="Disordered" evidence="1">
    <location>
        <begin position="226"/>
        <end position="263"/>
    </location>
</feature>
<reference evidence="4" key="1">
    <citation type="submission" date="2025-08" db="UniProtKB">
        <authorList>
            <consortium name="RefSeq"/>
        </authorList>
    </citation>
    <scope>IDENTIFICATION</scope>
    <source>
        <tissue evidence="4">Gonad</tissue>
    </source>
</reference>
<feature type="region of interest" description="Disordered" evidence="1">
    <location>
        <begin position="2440"/>
        <end position="2463"/>
    </location>
</feature>
<feature type="compositionally biased region" description="Polar residues" evidence="1">
    <location>
        <begin position="1974"/>
        <end position="1987"/>
    </location>
</feature>
<feature type="compositionally biased region" description="Basic and acidic residues" evidence="1">
    <location>
        <begin position="245"/>
        <end position="257"/>
    </location>
</feature>
<feature type="domain" description="SKI/SNO/DAC" evidence="2">
    <location>
        <begin position="2321"/>
        <end position="2410"/>
    </location>
</feature>
<feature type="compositionally biased region" description="Polar residues" evidence="1">
    <location>
        <begin position="1035"/>
        <end position="1052"/>
    </location>
</feature>
<protein>
    <submittedName>
        <fullName evidence="4">Uncharacterized protein LOC109471395</fullName>
    </submittedName>
</protein>
<feature type="compositionally biased region" description="Low complexity" evidence="1">
    <location>
        <begin position="2568"/>
        <end position="2586"/>
    </location>
</feature>
<evidence type="ECO:0000313" key="3">
    <source>
        <dbReference type="Proteomes" id="UP000515135"/>
    </source>
</evidence>
<feature type="compositionally biased region" description="Polar residues" evidence="1">
    <location>
        <begin position="1396"/>
        <end position="1405"/>
    </location>
</feature>
<feature type="compositionally biased region" description="Basic and acidic residues" evidence="1">
    <location>
        <begin position="1281"/>
        <end position="1294"/>
    </location>
</feature>
<feature type="compositionally biased region" description="Basic and acidic residues" evidence="1">
    <location>
        <begin position="3596"/>
        <end position="3611"/>
    </location>
</feature>
<feature type="compositionally biased region" description="Polar residues" evidence="1">
    <location>
        <begin position="1332"/>
        <end position="1372"/>
    </location>
</feature>
<dbReference type="CDD" id="cd21074">
    <property type="entry name" value="DHD_Ski_Sno_Dac"/>
    <property type="match status" value="1"/>
</dbReference>
<feature type="compositionally biased region" description="Polar residues" evidence="1">
    <location>
        <begin position="1067"/>
        <end position="1076"/>
    </location>
</feature>
<feature type="compositionally biased region" description="Polar residues" evidence="1">
    <location>
        <begin position="2143"/>
        <end position="2163"/>
    </location>
</feature>
<feature type="region of interest" description="Disordered" evidence="1">
    <location>
        <begin position="2826"/>
        <end position="2845"/>
    </location>
</feature>
<dbReference type="Proteomes" id="UP000515135">
    <property type="component" value="Unplaced"/>
</dbReference>
<organism evidence="3 4">
    <name type="scientific">Branchiostoma belcheri</name>
    <name type="common">Amphioxus</name>
    <dbReference type="NCBI Taxonomy" id="7741"/>
    <lineage>
        <taxon>Eukaryota</taxon>
        <taxon>Metazoa</taxon>
        <taxon>Chordata</taxon>
        <taxon>Cephalochordata</taxon>
        <taxon>Leptocardii</taxon>
        <taxon>Amphioxiformes</taxon>
        <taxon>Branchiostomatidae</taxon>
        <taxon>Branchiostoma</taxon>
    </lineage>
</organism>
<feature type="compositionally biased region" description="Basic and acidic residues" evidence="1">
    <location>
        <begin position="1"/>
        <end position="21"/>
    </location>
</feature>
<feature type="compositionally biased region" description="Basic and acidic residues" evidence="1">
    <location>
        <begin position="1308"/>
        <end position="1320"/>
    </location>
</feature>
<feature type="region of interest" description="Disordered" evidence="1">
    <location>
        <begin position="1218"/>
        <end position="1405"/>
    </location>
</feature>
<evidence type="ECO:0000256" key="1">
    <source>
        <dbReference type="SAM" id="MobiDB-lite"/>
    </source>
</evidence>
<feature type="compositionally biased region" description="Polar residues" evidence="1">
    <location>
        <begin position="3132"/>
        <end position="3144"/>
    </location>
</feature>
<feature type="compositionally biased region" description="Polar residues" evidence="1">
    <location>
        <begin position="1269"/>
        <end position="1280"/>
    </location>
</feature>
<feature type="region of interest" description="Disordered" evidence="1">
    <location>
        <begin position="328"/>
        <end position="366"/>
    </location>
</feature>
<feature type="region of interest" description="Disordered" evidence="1">
    <location>
        <begin position="783"/>
        <end position="802"/>
    </location>
</feature>
<feature type="compositionally biased region" description="Polar residues" evidence="1">
    <location>
        <begin position="328"/>
        <end position="340"/>
    </location>
</feature>
<feature type="compositionally biased region" description="Basic and acidic residues" evidence="1">
    <location>
        <begin position="832"/>
        <end position="848"/>
    </location>
</feature>
<feature type="compositionally biased region" description="Low complexity" evidence="1">
    <location>
        <begin position="55"/>
        <end position="75"/>
    </location>
</feature>
<dbReference type="InterPro" id="IPR037000">
    <property type="entry name" value="Ski_DNA-bd_sf"/>
</dbReference>
<feature type="compositionally biased region" description="Polar residues" evidence="1">
    <location>
        <begin position="2660"/>
        <end position="2670"/>
    </location>
</feature>
<feature type="region of interest" description="Disordered" evidence="1">
    <location>
        <begin position="1"/>
        <end position="143"/>
    </location>
</feature>
<feature type="compositionally biased region" description="Polar residues" evidence="1">
    <location>
        <begin position="911"/>
        <end position="936"/>
    </location>
</feature>
<dbReference type="RefSeq" id="XP_019626242.1">
    <property type="nucleotide sequence ID" value="XM_019770683.1"/>
</dbReference>
<feature type="region of interest" description="Disordered" evidence="1">
    <location>
        <begin position="510"/>
        <end position="579"/>
    </location>
</feature>
<feature type="region of interest" description="Disordered" evidence="1">
    <location>
        <begin position="824"/>
        <end position="848"/>
    </location>
</feature>
<feature type="region of interest" description="Disordered" evidence="1">
    <location>
        <begin position="3438"/>
        <end position="3611"/>
    </location>
</feature>
<feature type="compositionally biased region" description="Polar residues" evidence="1">
    <location>
        <begin position="1103"/>
        <end position="1114"/>
    </location>
</feature>
<evidence type="ECO:0000259" key="2">
    <source>
        <dbReference type="Pfam" id="PF02437"/>
    </source>
</evidence>
<feature type="compositionally biased region" description="Basic and acidic residues" evidence="1">
    <location>
        <begin position="1055"/>
        <end position="1066"/>
    </location>
</feature>
<feature type="region of interest" description="Disordered" evidence="1">
    <location>
        <begin position="3360"/>
        <end position="3386"/>
    </location>
</feature>
<feature type="region of interest" description="Disordered" evidence="1">
    <location>
        <begin position="911"/>
        <end position="1178"/>
    </location>
</feature>
<feature type="region of interest" description="Disordered" evidence="1">
    <location>
        <begin position="2512"/>
        <end position="2533"/>
    </location>
</feature>
<dbReference type="Gene3D" id="3.10.260.20">
    <property type="entry name" value="Ski"/>
    <property type="match status" value="1"/>
</dbReference>
<feature type="compositionally biased region" description="Polar residues" evidence="1">
    <location>
        <begin position="1086"/>
        <end position="1095"/>
    </location>
</feature>
<feature type="region of interest" description="Disordered" evidence="1">
    <location>
        <begin position="2143"/>
        <end position="2179"/>
    </location>
</feature>
<feature type="region of interest" description="Disordered" evidence="1">
    <location>
        <begin position="443"/>
        <end position="491"/>
    </location>
</feature>
<sequence>MDVVDLSDKDPDYTMDGDQKNGEVGSGCNSSGSNVLHRESEDETDMLLLMEVWDGSPEAAEPSSSSPGESVASSVDGRHACETQPSDVIGTCQTVDGSSSTLSDLQRDKDGVSKVKGSYTEGSEKSSKHVSQNFSTKGGGYKDSSCKSGTLEMIIDLTEEEEKLSAPDNETQRLVCGARGKNDHQESNKSKEHVHVAKKRSMKTRKLEDTSLHKSGALDIIDLTEEEEELEEKDKPLVSGYTAQRDMHETTRDKNHDSSTSSEVFRSSVEQCDLEQAGPCMIDLTGYDATRDLDEEVAVILDKSLDPSMQNPTSSSCRTGYTVTISTSQPRITKQDSSFHAITEDPDTRSAADAVTSSGSFDDASSRDTDAFVRTLLCREPGFDSSSSSRCSSPEWEELTALNEGGTVSFKETTPCSTEPSSYTPAIEELDLGLNNYPTRVNPSASPYINPDKDLVKANDTQSENNNMERSASPRSLSGESTSKEKDEKKSGLQALLSLRIRDIISPISVSDSDETESTDKQNFPDNSPTVPCIVVDVDTGKANSTQEEDNNQEKMATPGPQPSEETMDNIAKNGKTSGMGTLLSFEIANKDAKETESTDKQNMAVQITVPGKCSYNSPTLPCSDPEEDKVNRTQVSEEDNQEKMASPRSGPSEELIHTKSRIQALLSLRMENTGVLDSKQDTESPEQQDCSGTAAPKDSKNEECRHQSLEQEVALVLANICDIINSTLGEEGSLVRLDDTSQKHKETQSGLEVQNHKVETVEQQPLKTEVALVRLDGTPQKHEETESGLEVQHHKDETVEQQPLEQEVALVLTSICDRANRLPVEEGSSMRPDKKNEETESDLDIQHHKDETVEQQENIVGRHNLLSHVATEIDNSTGVDIMELYEDGTVAFEAQSPGKESSTIVNITLSPVQPRSPNKPPCSSQSKALCKTSSDVFEVESTEDNRVDKQCAPTSCSETTPSKDRGNGGQNKDTEEVEKMDQGHDERVELQEQAVTHVSSGNENSKGEIESQKPSKLLQDDKRKADEANKEESNNASCSQTLGMELQSENPIDSCKEPGEKDSQEVRCTSDSSPKVQKIKDNTKEPSQISSCNSSEERTEAESTGTVSVQSPPELNKKKQDAVPLKKNVETPTIQKIIEDPSEIASSNSSEEQMEAETTGTVNGQSQSPLEQNQKKQEAVLLKENVENPVEEKQVDSIDSSSTIQMIIEAPEDFAKTASHNTFEEQMESEPTGTVSVQSPPEQHQKKQDTVPLMENVETAFEEEQDNSDSSPTIQTITEDSSKIASSEERMEAESTGTVSVQSPPEQHQKKQDAVPLKENEEEQDNSESSPTIQTIIEDSSKTASNNSSVESMAAESTETVSGQGQSPPEQNQKKQDTVPLKESVENAVEEKQVDGSNSSPTIQMITQDPEDFAKTASLNTLEEQIEAETTVPLKENVKTTVEEEQDNSDPSPTIQMIIENPSKIASNNSSVESMAAESTETVGSQGHSPPEQHQKQQDAVPLKENVETAVEVEQVDNSDSTPIIQTVIEDPQDLAKTASHNIFEEQMEAESTGQVSGQGHSPIEQNQKENVETAVEVEEVDNNDSSPTIQTIKEDPEDFAETASHNKLFLEEQMEAKPTGTVSGQSPPELNQKKKDAVPLKENVETAFEEEQDNSESSPTIQMIIDDSSKVASNNSSEETMAAESTATVGSQGQSPPEQDQKKHEAMPSKENVENAGEKKQVDGSDSTPTVQTIIEDPEHFAKTLSHNSSEEQMGAETTETVSGQSQSHLEQNQEKRDAVPSKETVETVTAVVEEDLQIDNSGSSTLNSPLCKDIDFSQLDDLSPNSSIGDAILDFVQQANIQGVLGEEDKNTERDPSQCVKENQVQQLPVEFESCDAQSDANCGEKQKLQDSTSDNCGLNELMDEISQLCETRDCTLLQETEEQGSKEQHMHTGARHCPVVSQTFDTEEKEESSEKSGTQGLDGFVRRADNINQNTCVESSGEGQRSLDGRRGDVHGATSNRKENSSVTMATSRGSTMGQVSLWELMDHQGPFIIYPSQGGGGEGVMSAVRNQSTQPAPASTTTDSPTVTQGMSGVGNAVYSALSAVNADSTGGQQDEDEPTTMLDLDTHTVTTSGGMVLRSGHATNADQFVAPRATVNENPSAQQTEIENTTQTGNTSEGSKDGEGETNEDCPSELDLQVGVMTRARARRLQQLLFLEEAASETATSTVSAPVPMTYSTDGHQAMQTGEREAIEPAVPPGGMDAVAMAMMCSGLEDDALEDVASGREAAPQGLYLMTREDLVEGSAAGQIIHCIPGANVTQTINRAHPDLLPTVITSMSSLAGHHVTSLTIQEQEFLFLEEISYKVYNHTVSYVLSRCNLLQISRIRCKGQYLEFLRPYCHFIDRRSNHCYLIRTEDAELLHRSFLRLKKKEKTQKTGKKKKGSVLPRCAQCGHEEQLRRRGRKRQAEATVSVNPEEHQADRLQEDAAAADILQSDLGPDNLFPRGRMASNSWNPTLIGFRTDAACQTQDCSTETGGQGLEKECEEPPRKRHCSSVVATACQTTEESEQLETEEKCSLMEQHSRGLAASEESSSSSAEGPRSSSRRRHESRSSVVTSTQSINLLAESSADPDEQMTTFYITTKVVGTRLQKVNISVRNDKGEELATTEQSRDSEGEQVSSEDQGYSETIEETPVSPVEGLGSGQELEYSHEVGKAEEVTHSGISEFCLEEEQTEGCTTSSDSGVSTKTLDSIEKCNSSLEQDVSQLALCMEQSDQGIAEGCTASHDSGVSTKTMDCLSIEKHRSSPVSDVMISPSVPSMKQAEAEAMIEGCTADCGGATKTMASNSSLESDASPSPVPCMHQDEEASRRAGEVLESDVCKKRHDASTGDLEKDDIEDVLSIMQESGITVADKRKEVLYNTKEEAAQDMCLKLVMEDSNDVEETEEGLGEVMSIMYESGIDLAASSEMAFMNGEDTLKENFLCANKSVTEQSTSEIDMEDVTSIMEDSGISMAEDVMAESCTYHKADTRGTTEAESNRDVATLDQNKNKVVPSEKNLAKIDKTIEGYLEKEQNVEEELMKTAACQDDTWKCPNQNHETVAVEDQSAEILYTHQNGPKRIGHLVVFDTEAMPSLSPIQAIVDRKLSYSDTKASCHEPSSSKGSEALDQAVEESNQTMECSPRSLKPTLHSQRDKDAKLHSESSGPSSITPVRIPTSSSPQPCIPSENVMSKRSKSGLMPNCSVCLWDCSPLLVSHTSKGGAFTGWGYLYPHWCSSLRDDPCVYCPVCNAFYNVSAYLGHFHEKQGLVVHRGSYGLQMESRQATGAQKRQWNDFAKRHPAAIKGCATPQKRLLTATQRNVGKCRRKIAVRFTKVKGGKWTVSSSSKGCTEKDVSEDKASGTEQQHDNFAENTAALAAEQRPASCRTNQSASENTAAIVQEQQTASYRRSKYTAESTAAVAEEQQTASCSTNKNAAEDNTADVEEQETASCSTSKHSATEDTAAVAESLQTASCSRRESVAADTQAASVDANHANGLPGPISTSEESGPSEGSSSFSSAVPKGKPRGKRSGGHPGGGQNAKIAKTSSDNGKNSPVLDGKPRGKRTGGRPGGNKTLPIREGKSKTEDKKFRQ</sequence>
<dbReference type="KEGG" id="bbel:109471395"/>
<feature type="region of interest" description="Disordered" evidence="1">
    <location>
        <begin position="1546"/>
        <end position="1790"/>
    </location>
</feature>
<feature type="compositionally biased region" description="Polar residues" evidence="1">
    <location>
        <begin position="2826"/>
        <end position="2837"/>
    </location>
</feature>
<feature type="compositionally biased region" description="Polar residues" evidence="1">
    <location>
        <begin position="1747"/>
        <end position="1773"/>
    </location>
</feature>
<name>A0A6P4Z584_BRABE</name>
<feature type="region of interest" description="Disordered" evidence="1">
    <location>
        <begin position="1947"/>
        <end position="2019"/>
    </location>
</feature>
<feature type="compositionally biased region" description="Basic and acidic residues" evidence="1">
    <location>
        <begin position="1701"/>
        <end position="1725"/>
    </location>
</feature>
<feature type="region of interest" description="Disordered" evidence="1">
    <location>
        <begin position="2548"/>
        <end position="2612"/>
    </location>
</feature>
<dbReference type="InterPro" id="IPR009061">
    <property type="entry name" value="DNA-bd_dom_put_sf"/>
</dbReference>
<dbReference type="GeneID" id="109471395"/>
<feature type="region of interest" description="Disordered" evidence="1">
    <location>
        <begin position="3132"/>
        <end position="3210"/>
    </location>
</feature>
<keyword evidence="3" id="KW-1185">Reference proteome</keyword>
<feature type="compositionally biased region" description="Basic and acidic residues" evidence="1">
    <location>
        <begin position="2556"/>
        <end position="2567"/>
    </location>
</feature>
<feature type="compositionally biased region" description="Low complexity" evidence="1">
    <location>
        <begin position="22"/>
        <end position="34"/>
    </location>
</feature>
<feature type="region of interest" description="Disordered" evidence="1">
    <location>
        <begin position="1427"/>
        <end position="1506"/>
    </location>
</feature>
<feature type="compositionally biased region" description="Polar residues" evidence="1">
    <location>
        <begin position="2009"/>
        <end position="2019"/>
    </location>
</feature>
<feature type="compositionally biased region" description="Polar residues" evidence="1">
    <location>
        <begin position="1672"/>
        <end position="1700"/>
    </location>
</feature>
<feature type="compositionally biased region" description="Basic and acidic residues" evidence="1">
    <location>
        <begin position="1989"/>
        <end position="2008"/>
    </location>
</feature>
<feature type="compositionally biased region" description="Polar residues" evidence="1">
    <location>
        <begin position="1622"/>
        <end position="1631"/>
    </location>
</feature>
<feature type="compositionally biased region" description="Polar residues" evidence="1">
    <location>
        <begin position="1465"/>
        <end position="1489"/>
    </location>
</feature>
<evidence type="ECO:0000313" key="4">
    <source>
        <dbReference type="RefSeq" id="XP_019626242.1"/>
    </source>
</evidence>
<feature type="compositionally biased region" description="Basic and acidic residues" evidence="1">
    <location>
        <begin position="962"/>
        <end position="991"/>
    </location>
</feature>
<dbReference type="OrthoDB" id="10349210at2759"/>
<dbReference type="InterPro" id="IPR003380">
    <property type="entry name" value="SKI/SNO/DAC"/>
</dbReference>
<feature type="compositionally biased region" description="Polar residues" evidence="1">
    <location>
        <begin position="83"/>
        <end position="104"/>
    </location>
</feature>
<feature type="compositionally biased region" description="Polar residues" evidence="1">
    <location>
        <begin position="3183"/>
        <end position="3202"/>
    </location>
</feature>
<feature type="region of interest" description="Disordered" evidence="1">
    <location>
        <begin position="677"/>
        <end position="706"/>
    </location>
</feature>
<feature type="compositionally biased region" description="Polar residues" evidence="1">
    <location>
        <begin position="1230"/>
        <end position="1243"/>
    </location>
</feature>
<feature type="compositionally biased region" description="Basic and acidic residues" evidence="1">
    <location>
        <begin position="1384"/>
        <end position="1395"/>
    </location>
</feature>
<feature type="compositionally biased region" description="Polar residues" evidence="1">
    <location>
        <begin position="994"/>
        <end position="1005"/>
    </location>
</feature>
<feature type="compositionally biased region" description="Polar residues" evidence="1">
    <location>
        <begin position="3443"/>
        <end position="3454"/>
    </location>
</feature>
<feature type="region of interest" description="Disordered" evidence="1">
    <location>
        <begin position="178"/>
        <end position="209"/>
    </location>
</feature>
<feature type="compositionally biased region" description="Basic and acidic residues" evidence="1">
    <location>
        <begin position="180"/>
        <end position="195"/>
    </location>
</feature>
<accession>A0A6P4Z584</accession>
<feature type="region of interest" description="Disordered" evidence="1">
    <location>
        <begin position="612"/>
        <end position="657"/>
    </location>
</feature>
<feature type="compositionally biased region" description="Basic and acidic residues" evidence="1">
    <location>
        <begin position="1774"/>
        <end position="1788"/>
    </location>
</feature>
<feature type="compositionally biased region" description="Polar residues" evidence="1">
    <location>
        <begin position="1726"/>
        <end position="1735"/>
    </location>
</feature>
<feature type="compositionally biased region" description="Polar residues" evidence="1">
    <location>
        <begin position="1296"/>
        <end position="1307"/>
    </location>
</feature>
<feature type="compositionally biased region" description="Basic and acidic residues" evidence="1">
    <location>
        <begin position="2644"/>
        <end position="2658"/>
    </location>
</feature>
<feature type="compositionally biased region" description="Basic and acidic residues" evidence="1">
    <location>
        <begin position="3172"/>
        <end position="3182"/>
    </location>
</feature>
<feature type="compositionally biased region" description="Basic and acidic residues" evidence="1">
    <location>
        <begin position="1633"/>
        <end position="1646"/>
    </location>
</feature>
<feature type="compositionally biased region" description="Basic and acidic residues" evidence="1">
    <location>
        <begin position="482"/>
        <end position="491"/>
    </location>
</feature>
<feature type="compositionally biased region" description="Polar residues" evidence="1">
    <location>
        <begin position="1145"/>
        <end position="1173"/>
    </location>
</feature>
<dbReference type="SUPFAM" id="SSF46955">
    <property type="entry name" value="Putative DNA-binding domain"/>
    <property type="match status" value="1"/>
</dbReference>
<feature type="compositionally biased region" description="Basic and acidic residues" evidence="1">
    <location>
        <begin position="783"/>
        <end position="799"/>
    </location>
</feature>
<feature type="compositionally biased region" description="Polar residues" evidence="1">
    <location>
        <begin position="521"/>
        <end position="530"/>
    </location>
</feature>
<feature type="compositionally biased region" description="Polar residues" evidence="1">
    <location>
        <begin position="459"/>
        <end position="476"/>
    </location>
</feature>
<feature type="region of interest" description="Disordered" evidence="1">
    <location>
        <begin position="2644"/>
        <end position="2685"/>
    </location>
</feature>
<dbReference type="Pfam" id="PF02437">
    <property type="entry name" value="Ski_Sno_DHD"/>
    <property type="match status" value="1"/>
</dbReference>
<gene>
    <name evidence="4" type="primary">LOC109471395</name>
</gene>
<feature type="compositionally biased region" description="Low complexity" evidence="1">
    <location>
        <begin position="3518"/>
        <end position="3542"/>
    </location>
</feature>
<feature type="compositionally biased region" description="Polar residues" evidence="1">
    <location>
        <begin position="1551"/>
        <end position="1567"/>
    </location>
</feature>
<feature type="compositionally biased region" description="Basic and acidic residues" evidence="1">
    <location>
        <begin position="3369"/>
        <end position="3386"/>
    </location>
</feature>
<feature type="compositionally biased region" description="Basic and acidic residues" evidence="1">
    <location>
        <begin position="1006"/>
        <end position="1034"/>
    </location>
</feature>